<organism evidence="2 3">
    <name type="scientific">Pontibacter ummariensis</name>
    <dbReference type="NCBI Taxonomy" id="1610492"/>
    <lineage>
        <taxon>Bacteria</taxon>
        <taxon>Pseudomonadati</taxon>
        <taxon>Bacteroidota</taxon>
        <taxon>Cytophagia</taxon>
        <taxon>Cytophagales</taxon>
        <taxon>Hymenobacteraceae</taxon>
        <taxon>Pontibacter</taxon>
    </lineage>
</organism>
<evidence type="ECO:0000313" key="1">
    <source>
        <dbReference type="EMBL" id="SNS62521.1"/>
    </source>
</evidence>
<protein>
    <submittedName>
        <fullName evidence="2">Uncharacterized protein</fullName>
    </submittedName>
</protein>
<accession>A0A239LW35</accession>
<gene>
    <name evidence="1" type="ORF">SAMN06296052_1101</name>
    <name evidence="2" type="ORF">SAMN06296052_1529</name>
</gene>
<dbReference type="EMBL" id="FZOQ01000052">
    <property type="protein sequence ID" value="SNT34078.1"/>
    <property type="molecule type" value="Genomic_DNA"/>
</dbReference>
<evidence type="ECO:0000313" key="2">
    <source>
        <dbReference type="EMBL" id="SNT34078.1"/>
    </source>
</evidence>
<reference evidence="3" key="1">
    <citation type="submission" date="2017-06" db="EMBL/GenBank/DDBJ databases">
        <authorList>
            <person name="Varghese N."/>
            <person name="Submissions S."/>
        </authorList>
    </citation>
    <scope>NUCLEOTIDE SEQUENCE [LARGE SCALE GENOMIC DNA]</scope>
    <source>
        <strain evidence="3">NKM1</strain>
    </source>
</reference>
<reference evidence="2" key="2">
    <citation type="submission" date="2017-06" db="EMBL/GenBank/DDBJ databases">
        <authorList>
            <person name="Kim H.J."/>
            <person name="Triplett B.A."/>
        </authorList>
    </citation>
    <scope>NUCLEOTIDE SEQUENCE [LARGE SCALE GENOMIC DNA]</scope>
    <source>
        <strain evidence="2">NKM1</strain>
    </source>
</reference>
<sequence>MSRLNLLEETRFEKLPVTVYSDPQTASKTVA</sequence>
<evidence type="ECO:0000313" key="3">
    <source>
        <dbReference type="Proteomes" id="UP000198432"/>
    </source>
</evidence>
<feature type="non-terminal residue" evidence="2">
    <location>
        <position position="31"/>
    </location>
</feature>
<dbReference type="Proteomes" id="UP000198432">
    <property type="component" value="Unassembled WGS sequence"/>
</dbReference>
<name>A0A239LW35_9BACT</name>
<keyword evidence="3" id="KW-1185">Reference proteome</keyword>
<proteinExistence type="predicted"/>
<dbReference type="AlphaFoldDB" id="A0A239LW35"/>
<dbReference type="EMBL" id="FZOQ01000010">
    <property type="protein sequence ID" value="SNS62521.1"/>
    <property type="molecule type" value="Genomic_DNA"/>
</dbReference>